<dbReference type="InterPro" id="IPR012337">
    <property type="entry name" value="RNaseH-like_sf"/>
</dbReference>
<dbReference type="PANTHER" id="PTHR48475">
    <property type="entry name" value="RIBONUCLEASE H"/>
    <property type="match status" value="1"/>
</dbReference>
<dbReference type="RefSeq" id="XP_009803261.1">
    <property type="nucleotide sequence ID" value="XM_009804959.1"/>
</dbReference>
<dbReference type="InterPro" id="IPR036397">
    <property type="entry name" value="RNaseH_sf"/>
</dbReference>
<dbReference type="InterPro" id="IPR000477">
    <property type="entry name" value="RT_dom"/>
</dbReference>
<dbReference type="Gene3D" id="1.10.340.70">
    <property type="match status" value="1"/>
</dbReference>
<evidence type="ECO:0000313" key="3">
    <source>
        <dbReference type="Proteomes" id="UP000189701"/>
    </source>
</evidence>
<reference evidence="4" key="2">
    <citation type="submission" date="2025-08" db="UniProtKB">
        <authorList>
            <consortium name="RefSeq"/>
        </authorList>
    </citation>
    <scope>IDENTIFICATION</scope>
    <source>
        <tissue evidence="4">Leaf</tissue>
    </source>
</reference>
<evidence type="ECO:0000259" key="1">
    <source>
        <dbReference type="PROSITE" id="PS50878"/>
    </source>
</evidence>
<evidence type="ECO:0000259" key="2">
    <source>
        <dbReference type="PROSITE" id="PS50879"/>
    </source>
</evidence>
<dbReference type="InterPro" id="IPR043502">
    <property type="entry name" value="DNA/RNA_pol_sf"/>
</dbReference>
<reference evidence="3" key="1">
    <citation type="journal article" date="2013" name="Genome Biol.">
        <title>Reference genomes and transcriptomes of Nicotiana sylvestris and Nicotiana tomentosiformis.</title>
        <authorList>
            <person name="Sierro N."/>
            <person name="Battey J.N."/>
            <person name="Ouadi S."/>
            <person name="Bovet L."/>
            <person name="Goepfert S."/>
            <person name="Bakaher N."/>
            <person name="Peitsch M.C."/>
            <person name="Ivanov N.V."/>
        </authorList>
    </citation>
    <scope>NUCLEOTIDE SEQUENCE [LARGE SCALE GENOMIC DNA]</scope>
</reference>
<proteinExistence type="predicted"/>
<dbReference type="Gene3D" id="3.30.70.270">
    <property type="match status" value="2"/>
</dbReference>
<dbReference type="Gene3D" id="3.10.10.10">
    <property type="entry name" value="HIV Type 1 Reverse Transcriptase, subunit A, domain 1"/>
    <property type="match status" value="1"/>
</dbReference>
<dbReference type="CDD" id="cd09279">
    <property type="entry name" value="RNase_HI_like"/>
    <property type="match status" value="1"/>
</dbReference>
<dbReference type="Pfam" id="PF13456">
    <property type="entry name" value="RVT_3"/>
    <property type="match status" value="1"/>
</dbReference>
<dbReference type="Gene3D" id="3.30.420.10">
    <property type="entry name" value="Ribonuclease H-like superfamily/Ribonuclease H"/>
    <property type="match status" value="1"/>
</dbReference>
<feature type="domain" description="RNase H type-1" evidence="2">
    <location>
        <begin position="393"/>
        <end position="522"/>
    </location>
</feature>
<organism evidence="3 4">
    <name type="scientific">Nicotiana sylvestris</name>
    <name type="common">Wood tobacco</name>
    <name type="synonym">South American tobacco</name>
    <dbReference type="NCBI Taxonomy" id="4096"/>
    <lineage>
        <taxon>Eukaryota</taxon>
        <taxon>Viridiplantae</taxon>
        <taxon>Streptophyta</taxon>
        <taxon>Embryophyta</taxon>
        <taxon>Tracheophyta</taxon>
        <taxon>Spermatophyta</taxon>
        <taxon>Magnoliopsida</taxon>
        <taxon>eudicotyledons</taxon>
        <taxon>Gunneridae</taxon>
        <taxon>Pentapetalae</taxon>
        <taxon>asterids</taxon>
        <taxon>lamiids</taxon>
        <taxon>Solanales</taxon>
        <taxon>Solanaceae</taxon>
        <taxon>Nicotianoideae</taxon>
        <taxon>Nicotianeae</taxon>
        <taxon>Nicotiana</taxon>
    </lineage>
</organism>
<accession>A0A1U7YMP2</accession>
<dbReference type="OrthoDB" id="1304229at2759"/>
<dbReference type="eggNOG" id="KOG0017">
    <property type="taxonomic scope" value="Eukaryota"/>
</dbReference>
<keyword evidence="3" id="KW-1185">Reference proteome</keyword>
<dbReference type="Pfam" id="PF00078">
    <property type="entry name" value="RVT_1"/>
    <property type="match status" value="1"/>
</dbReference>
<dbReference type="SUPFAM" id="SSF56672">
    <property type="entry name" value="DNA/RNA polymerases"/>
    <property type="match status" value="1"/>
</dbReference>
<feature type="domain" description="Reverse transcriptase" evidence="1">
    <location>
        <begin position="46"/>
        <end position="225"/>
    </location>
</feature>
<dbReference type="GO" id="GO:0003676">
    <property type="term" value="F:nucleic acid binding"/>
    <property type="evidence" value="ECO:0007669"/>
    <property type="project" value="InterPro"/>
</dbReference>
<dbReference type="AlphaFoldDB" id="A0A1U7YMP2"/>
<name>A0A1U7YMP2_NICSY</name>
<dbReference type="InterPro" id="IPR002156">
    <property type="entry name" value="RNaseH_domain"/>
</dbReference>
<dbReference type="FunFam" id="3.30.70.270:FF:000020">
    <property type="entry name" value="Transposon Tf2-6 polyprotein-like Protein"/>
    <property type="match status" value="1"/>
</dbReference>
<dbReference type="PANTHER" id="PTHR48475:SF1">
    <property type="entry name" value="RNASE H TYPE-1 DOMAIN-CONTAINING PROTEIN"/>
    <property type="match status" value="1"/>
</dbReference>
<dbReference type="GO" id="GO:0004523">
    <property type="term" value="F:RNA-DNA hybrid ribonuclease activity"/>
    <property type="evidence" value="ECO:0007669"/>
    <property type="project" value="InterPro"/>
</dbReference>
<protein>
    <submittedName>
        <fullName evidence="4">Uncharacterized protein LOC104248654</fullName>
    </submittedName>
</protein>
<dbReference type="CDD" id="cd01647">
    <property type="entry name" value="RT_LTR"/>
    <property type="match status" value="1"/>
</dbReference>
<dbReference type="Proteomes" id="UP000189701">
    <property type="component" value="Unplaced"/>
</dbReference>
<dbReference type="SUPFAM" id="SSF53098">
    <property type="entry name" value="Ribonuclease H-like"/>
    <property type="match status" value="1"/>
</dbReference>
<dbReference type="InterPro" id="IPR043128">
    <property type="entry name" value="Rev_trsase/Diguanyl_cyclase"/>
</dbReference>
<gene>
    <name evidence="4" type="primary">LOC104248654</name>
</gene>
<sequence>MPGLSTNIVSHKFPTDPSCPLVKQKTRKFKTDLSLKIKEEVSKQFKANVIRVTKYPTWLANIVPVPKNDGKIRICVDYRDLNKASPKDDFPLPNIHILIDNCAKHELQSFVDCFASYHQILMDEDDAEKITFITPWGVYYYRVMPFGLKNAGATYMRAMKTIFHDIIHKEIEVYVDDVIIKSWKSSDHLVDLKKFFDRLRRYNLKLNPAKCVFEVPAGKLLGFIVSRRGIELDPSKIKAIQDLPPPKNRKDVMSFLGCLNYISRFIAQSTVICEMIFKMLMKDTTTKWTEECQRAFDRIKEYLSNPPVLVPPEPGRMDPLKYIFQKPMPTGKLVKWKILLSEFDIVYVTQKAIKGQALADHLVENLVDEEYKPLMTYFPDEEVLFAREDISEAYSGWRMFFDGAANFKRVGVGVVLVSESGQHYPISAKLQFSCTNNMAEYEACILGLRMAVDMNIQELLVIGDSDLLIHQVQGEWNTKNSKILLYLHYVKELCKKFIKVDFKHVPRVQNEFADALATFSSMIQHPDKNYIDPIKENVQDQPAYYFHVDEEPDGEPWYYDIKRRTPNLGLLRYVDAREATKLIKEIHAGTCEPHMDGLTLAKKILRAGYFWMIMEIDCIRFVQKCHQCQIHSDLIRVPPNELNVTSSPWSFAAWGMDVISPIELAASNGHRFILVAIDYFTK</sequence>
<dbReference type="PROSITE" id="PS50878">
    <property type="entry name" value="RT_POL"/>
    <property type="match status" value="1"/>
</dbReference>
<evidence type="ECO:0000313" key="4">
    <source>
        <dbReference type="RefSeq" id="XP_009803261.1"/>
    </source>
</evidence>
<dbReference type="PROSITE" id="PS50879">
    <property type="entry name" value="RNASE_H_1"/>
    <property type="match status" value="1"/>
</dbReference>